<dbReference type="AlphaFoldDB" id="A0A1Y5SC34"/>
<dbReference type="PANTHER" id="PTHR40279">
    <property type="entry name" value="PQQC-LIKE PROTEIN"/>
    <property type="match status" value="1"/>
</dbReference>
<evidence type="ECO:0000256" key="1">
    <source>
        <dbReference type="ARBA" id="ARBA00023002"/>
    </source>
</evidence>
<protein>
    <submittedName>
        <fullName evidence="3">Pyrroloquinoline-quinone synthase</fullName>
        <ecNumber evidence="3">1.3.3.11</ecNumber>
    </submittedName>
</protein>
<keyword evidence="4" id="KW-1185">Reference proteome</keyword>
<reference evidence="3 4" key="1">
    <citation type="submission" date="2017-03" db="EMBL/GenBank/DDBJ databases">
        <authorList>
            <person name="Afonso C.L."/>
            <person name="Miller P.J."/>
            <person name="Scott M.A."/>
            <person name="Spackman E."/>
            <person name="Goraichik I."/>
            <person name="Dimitrov K.M."/>
            <person name="Suarez D.L."/>
            <person name="Swayne D.E."/>
        </authorList>
    </citation>
    <scope>NUCLEOTIDE SEQUENCE [LARGE SCALE GENOMIC DNA]</scope>
    <source>
        <strain evidence="3 4">CECT 7066</strain>
    </source>
</reference>
<dbReference type="EMBL" id="FWFV01000003">
    <property type="protein sequence ID" value="SLN36568.1"/>
    <property type="molecule type" value="Genomic_DNA"/>
</dbReference>
<dbReference type="Proteomes" id="UP000193870">
    <property type="component" value="Unassembled WGS sequence"/>
</dbReference>
<dbReference type="Pfam" id="PF03070">
    <property type="entry name" value="TENA_THI-4"/>
    <property type="match status" value="1"/>
</dbReference>
<evidence type="ECO:0000313" key="4">
    <source>
        <dbReference type="Proteomes" id="UP000193870"/>
    </source>
</evidence>
<dbReference type="PANTHER" id="PTHR40279:SF3">
    <property type="entry name" value="4-AMINOBENZOATE SYNTHASE"/>
    <property type="match status" value="1"/>
</dbReference>
<organism evidence="3 4">
    <name type="scientific">Palleronia marisminoris</name>
    <dbReference type="NCBI Taxonomy" id="315423"/>
    <lineage>
        <taxon>Bacteria</taxon>
        <taxon>Pseudomonadati</taxon>
        <taxon>Pseudomonadota</taxon>
        <taxon>Alphaproteobacteria</taxon>
        <taxon>Rhodobacterales</taxon>
        <taxon>Roseobacteraceae</taxon>
        <taxon>Palleronia</taxon>
    </lineage>
</organism>
<dbReference type="SUPFAM" id="SSF48613">
    <property type="entry name" value="Heme oxygenase-like"/>
    <property type="match status" value="1"/>
</dbReference>
<dbReference type="OrthoDB" id="9800756at2"/>
<dbReference type="InterPro" id="IPR039068">
    <property type="entry name" value="PqqC-like"/>
</dbReference>
<dbReference type="GO" id="GO:0033732">
    <property type="term" value="F:pyrroloquinoline-quinone synthase activity"/>
    <property type="evidence" value="ECO:0007669"/>
    <property type="project" value="UniProtKB-EC"/>
</dbReference>
<evidence type="ECO:0000259" key="2">
    <source>
        <dbReference type="Pfam" id="PF03070"/>
    </source>
</evidence>
<evidence type="ECO:0000313" key="3">
    <source>
        <dbReference type="EMBL" id="SLN36568.1"/>
    </source>
</evidence>
<dbReference type="InterPro" id="IPR016084">
    <property type="entry name" value="Haem_Oase-like_multi-hlx"/>
</dbReference>
<accession>A0A1Y5SC34</accession>
<sequence length="88" mass="9866">MNEGSIRHWPRLAEAVGLDPDFVASTRGVLSAKRFTVHANVRFVRQKTLLEAVAASLTELFAPKIHEERIAGFTKNYPFADELRCPIS</sequence>
<dbReference type="EC" id="1.3.3.11" evidence="3"/>
<dbReference type="InterPro" id="IPR004305">
    <property type="entry name" value="Thiaminase-2/PQQC"/>
</dbReference>
<gene>
    <name evidence="3" type="primary">pqqC</name>
    <name evidence="3" type="ORF">PAM7066_01555</name>
</gene>
<feature type="domain" description="Thiaminase-2/PQQC" evidence="2">
    <location>
        <begin position="4"/>
        <end position="75"/>
    </location>
</feature>
<dbReference type="STRING" id="315423.SAMN04488020_103274"/>
<keyword evidence="1 3" id="KW-0560">Oxidoreductase</keyword>
<name>A0A1Y5SC34_9RHOB</name>
<proteinExistence type="predicted"/>
<dbReference type="Gene3D" id="1.20.910.10">
    <property type="entry name" value="Heme oxygenase-like"/>
    <property type="match status" value="1"/>
</dbReference>